<comment type="caution">
    <text evidence="12">The sequence shown here is derived from an EMBL/GenBank/DDBJ whole genome shotgun (WGS) entry which is preliminary data.</text>
</comment>
<dbReference type="PROSITE" id="PS50109">
    <property type="entry name" value="HIS_KIN"/>
    <property type="match status" value="1"/>
</dbReference>
<keyword evidence="8 10" id="KW-1133">Transmembrane helix</keyword>
<gene>
    <name evidence="12" type="ORF">ACFSAU_00210</name>
</gene>
<feature type="transmembrane region" description="Helical" evidence="10">
    <location>
        <begin position="70"/>
        <end position="88"/>
    </location>
</feature>
<evidence type="ECO:0000313" key="12">
    <source>
        <dbReference type="EMBL" id="MFD1565904.1"/>
    </source>
</evidence>
<dbReference type="GO" id="GO:0004673">
    <property type="term" value="F:protein histidine kinase activity"/>
    <property type="evidence" value="ECO:0007669"/>
    <property type="project" value="UniProtKB-EC"/>
</dbReference>
<dbReference type="EMBL" id="JBHUCZ010000001">
    <property type="protein sequence ID" value="MFD1565904.1"/>
    <property type="molecule type" value="Genomic_DNA"/>
</dbReference>
<sequence>MGKHLNYGGLVVAGLGFFLTRFTVTLALYDDTVQFYLAGVVPLALGLGLAAFGVALAVADVDGAMVRTTTIWAVIGFATMAVLVGLTLAGSTADGRLSVEVARTRTYLSNFLIGGSIGGTLTGLYAARNRRQRGVLREQTNRLVTINRLLRHEVLNAVSVIRGYASVDPEEHPNGMSVIDKRAADIQQTIEEVRYFTNSSGGNGPGPTPRDLGADLHESIATIGERYPDVDVSVESVPDDVTVFANERLGLVFTNLLENAVVHGEDRTPAVTVETTPATVAVSITDDGSGLPESQRALLETGDIDEFDNPKVGFGLNVVRLLVTSYGGNIDTAVDDSTTVTVTLSRAQPQGVEVRPSRSDLAGVRPAAPHLVVACAAALVAGVAYSVVSGFLGGSVAGIGVFYGTADPVVGWLTHEFHSVVFGFTYVGVLSLVLERYRNTTATYAVVGVVWGLLVWAVAASVVAPVWLQLLGIPTSVPNFSLPLLASHLVWGVTLGLGTALGYTYVMPRLGESVE</sequence>
<dbReference type="SUPFAM" id="SSF55874">
    <property type="entry name" value="ATPase domain of HSP90 chaperone/DNA topoisomerase II/histidine kinase"/>
    <property type="match status" value="1"/>
</dbReference>
<accession>A0ABD6BL99</accession>
<keyword evidence="7 12" id="KW-0418">Kinase</keyword>
<dbReference type="InterPro" id="IPR036890">
    <property type="entry name" value="HATPase_C_sf"/>
</dbReference>
<feature type="transmembrane region" description="Helical" evidence="10">
    <location>
        <begin position="446"/>
        <end position="468"/>
    </location>
</feature>
<comment type="catalytic activity">
    <reaction evidence="1">
        <text>ATP + protein L-histidine = ADP + protein N-phospho-L-histidine.</text>
        <dbReference type="EC" id="2.7.13.3"/>
    </reaction>
</comment>
<keyword evidence="6 10" id="KW-0812">Transmembrane</keyword>
<evidence type="ECO:0000256" key="7">
    <source>
        <dbReference type="ARBA" id="ARBA00022777"/>
    </source>
</evidence>
<feature type="transmembrane region" description="Helical" evidence="10">
    <location>
        <begin position="488"/>
        <end position="506"/>
    </location>
</feature>
<evidence type="ECO:0000256" key="10">
    <source>
        <dbReference type="SAM" id="Phobius"/>
    </source>
</evidence>
<evidence type="ECO:0000256" key="2">
    <source>
        <dbReference type="ARBA" id="ARBA00004370"/>
    </source>
</evidence>
<evidence type="ECO:0000256" key="9">
    <source>
        <dbReference type="ARBA" id="ARBA00023136"/>
    </source>
</evidence>
<dbReference type="PRINTS" id="PR00344">
    <property type="entry name" value="BCTRLSENSOR"/>
</dbReference>
<dbReference type="InterPro" id="IPR003594">
    <property type="entry name" value="HATPase_dom"/>
</dbReference>
<dbReference type="AlphaFoldDB" id="A0ABD6BL99"/>
<keyword evidence="4" id="KW-0597">Phosphoprotein</keyword>
<organism evidence="12 13">
    <name type="scientific">Halolamina litorea</name>
    <dbReference type="NCBI Taxonomy" id="1515593"/>
    <lineage>
        <taxon>Archaea</taxon>
        <taxon>Methanobacteriati</taxon>
        <taxon>Methanobacteriota</taxon>
        <taxon>Stenosarchaea group</taxon>
        <taxon>Halobacteria</taxon>
        <taxon>Halobacteriales</taxon>
        <taxon>Haloferacaceae</taxon>
    </lineage>
</organism>
<evidence type="ECO:0000256" key="1">
    <source>
        <dbReference type="ARBA" id="ARBA00000085"/>
    </source>
</evidence>
<dbReference type="PANTHER" id="PTHR45436:SF5">
    <property type="entry name" value="SENSOR HISTIDINE KINASE TRCS"/>
    <property type="match status" value="1"/>
</dbReference>
<dbReference type="InterPro" id="IPR050428">
    <property type="entry name" value="TCS_sensor_his_kinase"/>
</dbReference>
<dbReference type="InterPro" id="IPR005467">
    <property type="entry name" value="His_kinase_dom"/>
</dbReference>
<dbReference type="GO" id="GO:0016020">
    <property type="term" value="C:membrane"/>
    <property type="evidence" value="ECO:0007669"/>
    <property type="project" value="UniProtKB-SubCell"/>
</dbReference>
<keyword evidence="5" id="KW-0808">Transferase</keyword>
<dbReference type="EC" id="2.7.13.3" evidence="3"/>
<evidence type="ECO:0000256" key="5">
    <source>
        <dbReference type="ARBA" id="ARBA00022679"/>
    </source>
</evidence>
<keyword evidence="9 10" id="KW-0472">Membrane</keyword>
<feature type="transmembrane region" description="Helical" evidence="10">
    <location>
        <begin position="417"/>
        <end position="434"/>
    </location>
</feature>
<dbReference type="Pfam" id="PF02518">
    <property type="entry name" value="HATPase_c"/>
    <property type="match status" value="1"/>
</dbReference>
<evidence type="ECO:0000256" key="6">
    <source>
        <dbReference type="ARBA" id="ARBA00022692"/>
    </source>
</evidence>
<evidence type="ECO:0000256" key="8">
    <source>
        <dbReference type="ARBA" id="ARBA00022989"/>
    </source>
</evidence>
<evidence type="ECO:0000313" key="13">
    <source>
        <dbReference type="Proteomes" id="UP001597139"/>
    </source>
</evidence>
<feature type="domain" description="Histidine kinase" evidence="11">
    <location>
        <begin position="149"/>
        <end position="348"/>
    </location>
</feature>
<name>A0ABD6BL99_9EURY</name>
<feature type="transmembrane region" description="Helical" evidence="10">
    <location>
        <begin position="108"/>
        <end position="127"/>
    </location>
</feature>
<feature type="transmembrane region" description="Helical" evidence="10">
    <location>
        <begin position="35"/>
        <end position="58"/>
    </location>
</feature>
<evidence type="ECO:0000259" key="11">
    <source>
        <dbReference type="PROSITE" id="PS50109"/>
    </source>
</evidence>
<dbReference type="PANTHER" id="PTHR45436">
    <property type="entry name" value="SENSOR HISTIDINE KINASE YKOH"/>
    <property type="match status" value="1"/>
</dbReference>
<dbReference type="Proteomes" id="UP001597139">
    <property type="component" value="Unassembled WGS sequence"/>
</dbReference>
<keyword evidence="13" id="KW-1185">Reference proteome</keyword>
<dbReference type="RefSeq" id="WP_267645146.1">
    <property type="nucleotide sequence ID" value="NZ_JANHGR010000001.1"/>
</dbReference>
<evidence type="ECO:0000256" key="3">
    <source>
        <dbReference type="ARBA" id="ARBA00012438"/>
    </source>
</evidence>
<evidence type="ECO:0000256" key="4">
    <source>
        <dbReference type="ARBA" id="ARBA00022553"/>
    </source>
</evidence>
<reference evidence="12 13" key="1">
    <citation type="journal article" date="2019" name="Int. J. Syst. Evol. Microbiol.">
        <title>The Global Catalogue of Microorganisms (GCM) 10K type strain sequencing project: providing services to taxonomists for standard genome sequencing and annotation.</title>
        <authorList>
            <consortium name="The Broad Institute Genomics Platform"/>
            <consortium name="The Broad Institute Genome Sequencing Center for Infectious Disease"/>
            <person name="Wu L."/>
            <person name="Ma J."/>
        </authorList>
    </citation>
    <scope>NUCLEOTIDE SEQUENCE [LARGE SCALE GENOMIC DNA]</scope>
    <source>
        <strain evidence="12 13">CGMCC 1.12859</strain>
    </source>
</reference>
<comment type="subcellular location">
    <subcellularLocation>
        <location evidence="2">Membrane</location>
    </subcellularLocation>
</comment>
<dbReference type="Gene3D" id="3.30.565.10">
    <property type="entry name" value="Histidine kinase-like ATPase, C-terminal domain"/>
    <property type="match status" value="1"/>
</dbReference>
<feature type="transmembrane region" description="Helical" evidence="10">
    <location>
        <begin position="7"/>
        <end position="29"/>
    </location>
</feature>
<feature type="transmembrane region" description="Helical" evidence="10">
    <location>
        <begin position="371"/>
        <end position="397"/>
    </location>
</feature>
<dbReference type="InterPro" id="IPR004358">
    <property type="entry name" value="Sig_transdc_His_kin-like_C"/>
</dbReference>
<dbReference type="SMART" id="SM00387">
    <property type="entry name" value="HATPase_c"/>
    <property type="match status" value="1"/>
</dbReference>
<protein>
    <recommendedName>
        <fullName evidence="3">histidine kinase</fullName>
        <ecNumber evidence="3">2.7.13.3</ecNumber>
    </recommendedName>
</protein>
<proteinExistence type="predicted"/>